<dbReference type="InterPro" id="IPR001789">
    <property type="entry name" value="Sig_transdc_resp-reg_receiver"/>
</dbReference>
<dbReference type="SUPFAM" id="SSF55874">
    <property type="entry name" value="ATPase domain of HSP90 chaperone/DNA topoisomerase II/histidine kinase"/>
    <property type="match status" value="1"/>
</dbReference>
<dbReference type="Gene3D" id="1.10.287.130">
    <property type="match status" value="1"/>
</dbReference>
<dbReference type="Gene3D" id="3.30.565.10">
    <property type="entry name" value="Histidine kinase-like ATPase, C-terminal domain"/>
    <property type="match status" value="1"/>
</dbReference>
<dbReference type="PRINTS" id="PR00344">
    <property type="entry name" value="BCTRLSENSOR"/>
</dbReference>
<dbReference type="SUPFAM" id="SSF52172">
    <property type="entry name" value="CheY-like"/>
    <property type="match status" value="1"/>
</dbReference>
<feature type="transmembrane region" description="Helical" evidence="5">
    <location>
        <begin position="728"/>
        <end position="748"/>
    </location>
</feature>
<evidence type="ECO:0000259" key="7">
    <source>
        <dbReference type="PROSITE" id="PS50109"/>
    </source>
</evidence>
<feature type="chain" id="PRO_5021001750" description="histidine kinase" evidence="6">
    <location>
        <begin position="23"/>
        <end position="1149"/>
    </location>
</feature>
<dbReference type="Proteomes" id="UP000290218">
    <property type="component" value="Unassembled WGS sequence"/>
</dbReference>
<evidence type="ECO:0000256" key="1">
    <source>
        <dbReference type="ARBA" id="ARBA00000085"/>
    </source>
</evidence>
<feature type="signal peptide" evidence="6">
    <location>
        <begin position="1"/>
        <end position="22"/>
    </location>
</feature>
<dbReference type="SMART" id="SM00388">
    <property type="entry name" value="HisKA"/>
    <property type="match status" value="1"/>
</dbReference>
<dbReference type="Gene3D" id="3.40.50.2300">
    <property type="match status" value="1"/>
</dbReference>
<keyword evidence="10" id="KW-1185">Reference proteome</keyword>
<dbReference type="PROSITE" id="PS50109">
    <property type="entry name" value="HIS_KIN"/>
    <property type="match status" value="1"/>
</dbReference>
<proteinExistence type="predicted"/>
<comment type="catalytic activity">
    <reaction evidence="1">
        <text>ATP + protein L-histidine = ADP + protein N-phospho-L-histidine.</text>
        <dbReference type="EC" id="2.7.13.3"/>
    </reaction>
</comment>
<dbReference type="SMART" id="SM00448">
    <property type="entry name" value="REC"/>
    <property type="match status" value="1"/>
</dbReference>
<dbReference type="InterPro" id="IPR036890">
    <property type="entry name" value="HATPase_C_sf"/>
</dbReference>
<dbReference type="EMBL" id="SDHX01000002">
    <property type="protein sequence ID" value="RXK53287.1"/>
    <property type="molecule type" value="Genomic_DNA"/>
</dbReference>
<keyword evidence="6" id="KW-0732">Signal</keyword>
<name>A0A4Q1C4G6_9BACT</name>
<evidence type="ECO:0000259" key="8">
    <source>
        <dbReference type="PROSITE" id="PS50110"/>
    </source>
</evidence>
<dbReference type="SMART" id="SM00387">
    <property type="entry name" value="HATPase_c"/>
    <property type="match status" value="1"/>
</dbReference>
<feature type="domain" description="Histidine kinase" evidence="7">
    <location>
        <begin position="788"/>
        <end position="1006"/>
    </location>
</feature>
<dbReference type="PROSITE" id="PS50110">
    <property type="entry name" value="RESPONSE_REGULATORY"/>
    <property type="match status" value="1"/>
</dbReference>
<dbReference type="InterPro" id="IPR003594">
    <property type="entry name" value="HATPase_dom"/>
</dbReference>
<comment type="caution">
    <text evidence="9">The sequence shown here is derived from an EMBL/GenBank/DDBJ whole genome shotgun (WGS) entry which is preliminary data.</text>
</comment>
<gene>
    <name evidence="9" type="ORF">ESB00_16445</name>
</gene>
<dbReference type="SUPFAM" id="SSF47384">
    <property type="entry name" value="Homodimeric domain of signal transducing histidine kinase"/>
    <property type="match status" value="1"/>
</dbReference>
<evidence type="ECO:0000256" key="2">
    <source>
        <dbReference type="ARBA" id="ARBA00012438"/>
    </source>
</evidence>
<accession>A0A4Q1C4G6</accession>
<dbReference type="CDD" id="cd00082">
    <property type="entry name" value="HisKA"/>
    <property type="match status" value="1"/>
</dbReference>
<organism evidence="9 10">
    <name type="scientific">Oleiharenicola lentus</name>
    <dbReference type="NCBI Taxonomy" id="2508720"/>
    <lineage>
        <taxon>Bacteria</taxon>
        <taxon>Pseudomonadati</taxon>
        <taxon>Verrucomicrobiota</taxon>
        <taxon>Opitutia</taxon>
        <taxon>Opitutales</taxon>
        <taxon>Opitutaceae</taxon>
        <taxon>Oleiharenicola</taxon>
    </lineage>
</organism>
<dbReference type="InterPro" id="IPR005467">
    <property type="entry name" value="His_kinase_dom"/>
</dbReference>
<dbReference type="Pfam" id="PF00072">
    <property type="entry name" value="Response_reg"/>
    <property type="match status" value="1"/>
</dbReference>
<feature type="domain" description="Response regulatory" evidence="8">
    <location>
        <begin position="1027"/>
        <end position="1147"/>
    </location>
</feature>
<keyword evidence="5" id="KW-0472">Membrane</keyword>
<evidence type="ECO:0000256" key="4">
    <source>
        <dbReference type="PROSITE-ProRule" id="PRU00169"/>
    </source>
</evidence>
<dbReference type="AlphaFoldDB" id="A0A4Q1C4G6"/>
<evidence type="ECO:0000313" key="9">
    <source>
        <dbReference type="EMBL" id="RXK53287.1"/>
    </source>
</evidence>
<evidence type="ECO:0000313" key="10">
    <source>
        <dbReference type="Proteomes" id="UP000290218"/>
    </source>
</evidence>
<dbReference type="Pfam" id="PF00512">
    <property type="entry name" value="HisKA"/>
    <property type="match status" value="1"/>
</dbReference>
<evidence type="ECO:0000256" key="5">
    <source>
        <dbReference type="SAM" id="Phobius"/>
    </source>
</evidence>
<dbReference type="GO" id="GO:0000155">
    <property type="term" value="F:phosphorelay sensor kinase activity"/>
    <property type="evidence" value="ECO:0007669"/>
    <property type="project" value="InterPro"/>
</dbReference>
<dbReference type="InterPro" id="IPR003661">
    <property type="entry name" value="HisK_dim/P_dom"/>
</dbReference>
<keyword evidence="3 4" id="KW-0597">Phosphoprotein</keyword>
<dbReference type="PANTHER" id="PTHR43065">
    <property type="entry name" value="SENSOR HISTIDINE KINASE"/>
    <property type="match status" value="1"/>
</dbReference>
<dbReference type="InterPro" id="IPR011006">
    <property type="entry name" value="CheY-like_superfamily"/>
</dbReference>
<dbReference type="EC" id="2.7.13.3" evidence="2"/>
<protein>
    <recommendedName>
        <fullName evidence="2">histidine kinase</fullName>
        <ecNumber evidence="2">2.7.13.3</ecNumber>
    </recommendedName>
</protein>
<keyword evidence="5" id="KW-1133">Transmembrane helix</keyword>
<evidence type="ECO:0000256" key="6">
    <source>
        <dbReference type="SAM" id="SignalP"/>
    </source>
</evidence>
<dbReference type="InterPro" id="IPR036097">
    <property type="entry name" value="HisK_dim/P_sf"/>
</dbReference>
<evidence type="ECO:0000256" key="3">
    <source>
        <dbReference type="ARBA" id="ARBA00022553"/>
    </source>
</evidence>
<keyword evidence="5" id="KW-0812">Transmembrane</keyword>
<dbReference type="Pfam" id="PF02518">
    <property type="entry name" value="HATPase_c"/>
    <property type="match status" value="1"/>
</dbReference>
<feature type="modified residue" description="4-aspartylphosphate" evidence="4">
    <location>
        <position position="1081"/>
    </location>
</feature>
<dbReference type="InterPro" id="IPR004358">
    <property type="entry name" value="Sig_transdc_His_kin-like_C"/>
</dbReference>
<dbReference type="PANTHER" id="PTHR43065:SF42">
    <property type="entry name" value="TWO-COMPONENT SENSOR PPRA"/>
    <property type="match status" value="1"/>
</dbReference>
<sequence length="1149" mass="125245">MPRLLPARFCLLGLLLAGPLFAQPEPVIRTAGEFWSVPAAERDRLHALDMELTVYYYDPAWKLIWGQGAGGTAYLPMRGETLPIRSGQRVRLEGQIIPAEGLDGSRLKATVLEANAMPEPLPTAGRVGDYAALDAQWVEMEGHVFAQNDADFTHVLFLVLCENHLVNLRLQNNGTDPVPQLVGARIRFRCVYVSTRDPSGNLQDIAGWTSRQDDIKIVSWLADDERFSLPRTTIDRLDQVTKQPWVRIAGELRAQEPGKSITVRDESGQVVIATAQPQMLEQGSAVEVIGRAAPADFGWTLQDPLFRRTGSLARPLLALQGPGQVPLRLRLAEQVLELPPDLAEKRYPVALRGVVTWLDDRADFFYLQDASGGVRVRHPPRRVGGIGPGTQLSLIGVTTRGDYLPEVETLEVVYLGTQAIPPVRGVTLEQALSGAEDGQRVEMRGFIRQVTRENGWTRLDLTTFTGEFSAYLPPDDSLLVLRGALVRVRGVCSAVTNANREITDIRLWVQDRDSVLVDEASPADPFDVASETIAGLRELNVSQLVNHRLKVTGTVLQHVPGRYLYLQEGDSGLFILSRATGRLTVGDRIEAVGFPGRVGNRLVLREGSWRPGPAGPAVVPLVLGNPARPSPEADARLVRIQGVLRQAAPEGQNVNLVLQSGDSIVEATLQNAPTWELPDVGSRVEVTGVYVLEYDEYRRPHGFRLELRAPADVKVLSTPPWWTPGRTLAIIGVLLLVILTVVIWVGVLRRRVHEQTEQIRHQLEKEARLQTELERSSRLESLGVLAGGIAHDFNNLLTAILGNLGLAAMDKRVMEAAGECIGEAERGARRARDITQQLLTFAKGGDPVRTAVALPDIVTEAANFARHGSNVRFEFDFPPNLPPGDVDAGQISRVVHNLVINAVQAMPGGGVVRLALAAATLRADEVDALPAGSYLRLTVTDSGKGIPPEVLPRIFDPYFSTKSKAGNSGLGLATVRSIIRKHNGHIEVESQVGQGTTFRIWLPAAAQKAPVPRGSPVSRSATNQPARVLVMDDEDVIRRVAGRMLSLAGHEATFAADGAEAVRAYRTAQETGRGFDLVIFDLTVPGGMGGKDALQEIIALDPDVRAIASSGYSSDPVMGNPRAFGFRISLPKPYDIPDLLRAVEEVRRD</sequence>
<reference evidence="9 10" key="1">
    <citation type="submission" date="2019-01" db="EMBL/GenBank/DDBJ databases">
        <title>Lacunisphaera sp. strain TWA-58.</title>
        <authorList>
            <person name="Chen W.-M."/>
        </authorList>
    </citation>
    <scope>NUCLEOTIDE SEQUENCE [LARGE SCALE GENOMIC DNA]</scope>
    <source>
        <strain evidence="9 10">TWA-58</strain>
    </source>
</reference>